<evidence type="ECO:0000259" key="2">
    <source>
        <dbReference type="Pfam" id="PF04233"/>
    </source>
</evidence>
<name>A0A193QHH6_SODGM</name>
<reference evidence="3 4" key="1">
    <citation type="submission" date="2015-05" db="EMBL/GenBank/DDBJ databases">
        <authorList>
            <person name="Goodhead I."/>
        </authorList>
    </citation>
    <scope>NUCLEOTIDE SEQUENCE [LARGE SCALE GENOMIC DNA]</scope>
    <source>
        <strain evidence="4">morsitans</strain>
    </source>
</reference>
<feature type="domain" description="Phage head morphogenesis" evidence="2">
    <location>
        <begin position="141"/>
        <end position="217"/>
    </location>
</feature>
<dbReference type="Proteomes" id="UP000245838">
    <property type="component" value="Chromosome sggmmb4_Chromosome"/>
</dbReference>
<evidence type="ECO:0000313" key="4">
    <source>
        <dbReference type="Proteomes" id="UP000245838"/>
    </source>
</evidence>
<dbReference type="AlphaFoldDB" id="A0A193QHH6"/>
<dbReference type="RefSeq" id="WP_243677241.1">
    <property type="nucleotide sequence ID" value="NZ_LN854557.1"/>
</dbReference>
<feature type="region of interest" description="Disordered" evidence="1">
    <location>
        <begin position="208"/>
        <end position="228"/>
    </location>
</feature>
<sequence length="228" mass="25662">MNKRKKTLDPALPNASITCWYERTLRRDIREMSREVITAIQSVFNETGMANDASPAVHFRTLLRQLTTRWGRRFNRLSQEIAKAFYTRTQGHTDRALIVQLKAMGFALDFNMTAEMHNASTAIIAENVSLIKSIPQNYFTQIESLVMQSVVRGGDLGTLTQQLTEQYRVTARRAQLIARDQTRKANATLAVIRQRSLGITKGIWQHTGAGQHPRADHVAASLTSPKGV</sequence>
<organism evidence="3 4">
    <name type="scientific">Sodalis glossinidius (strain morsitans)</name>
    <dbReference type="NCBI Taxonomy" id="343509"/>
    <lineage>
        <taxon>Bacteria</taxon>
        <taxon>Pseudomonadati</taxon>
        <taxon>Pseudomonadota</taxon>
        <taxon>Gammaproteobacteria</taxon>
        <taxon>Enterobacterales</taxon>
        <taxon>Bruguierivoracaceae</taxon>
        <taxon>Sodalis</taxon>
    </lineage>
</organism>
<protein>
    <recommendedName>
        <fullName evidence="2">Phage head morphogenesis domain-containing protein</fullName>
    </recommendedName>
</protein>
<gene>
    <name evidence="3" type="ORF">SGGMMB4_01749</name>
</gene>
<dbReference type="InterPro" id="IPR006528">
    <property type="entry name" value="Phage_head_morphogenesis_dom"/>
</dbReference>
<dbReference type="EMBL" id="LN854557">
    <property type="protein sequence ID" value="CRL44578.1"/>
    <property type="molecule type" value="Genomic_DNA"/>
</dbReference>
<dbReference type="Pfam" id="PF04233">
    <property type="entry name" value="Phage_Mu_F"/>
    <property type="match status" value="1"/>
</dbReference>
<evidence type="ECO:0000256" key="1">
    <source>
        <dbReference type="SAM" id="MobiDB-lite"/>
    </source>
</evidence>
<accession>A0A193QHH6</accession>
<evidence type="ECO:0000313" key="3">
    <source>
        <dbReference type="EMBL" id="CRL44578.1"/>
    </source>
</evidence>
<proteinExistence type="predicted"/>